<proteinExistence type="predicted"/>
<accession>A0A8J2JNA4</accession>
<sequence>CKQLTTRPYLGSSFGILRESVFAKLDYFDVILDFPPCVMHSVYLGVARLFLKYWLSPHTKVKYSFSGDDIKKIDEFLTSIKPPSRVSRCPRPLKIAYRYVRDMVVSFKDKIVSQSNPVIQPDAASLNRHPVNFDNLNADLRSIVLNFLPVNSSVQVFSTFMNVEGRRSDDCVFAVVNRFGLSSWESVDYISKGSSVGMCVMPISHLKDVVLKMVINNETYFAIFLNSVENWAE</sequence>
<dbReference type="EMBL" id="CAJVCH010072678">
    <property type="protein sequence ID" value="CAG7720680.1"/>
    <property type="molecule type" value="Genomic_DNA"/>
</dbReference>
<dbReference type="AlphaFoldDB" id="A0A8J2JNA4"/>
<comment type="caution">
    <text evidence="1">The sequence shown here is derived from an EMBL/GenBank/DDBJ whole genome shotgun (WGS) entry which is preliminary data.</text>
</comment>
<organism evidence="1 2">
    <name type="scientific">Allacma fusca</name>
    <dbReference type="NCBI Taxonomy" id="39272"/>
    <lineage>
        <taxon>Eukaryota</taxon>
        <taxon>Metazoa</taxon>
        <taxon>Ecdysozoa</taxon>
        <taxon>Arthropoda</taxon>
        <taxon>Hexapoda</taxon>
        <taxon>Collembola</taxon>
        <taxon>Symphypleona</taxon>
        <taxon>Sminthuridae</taxon>
        <taxon>Allacma</taxon>
    </lineage>
</organism>
<reference evidence="1" key="1">
    <citation type="submission" date="2021-06" db="EMBL/GenBank/DDBJ databases">
        <authorList>
            <person name="Hodson N. C."/>
            <person name="Mongue J. A."/>
            <person name="Jaron S. K."/>
        </authorList>
    </citation>
    <scope>NUCLEOTIDE SEQUENCE</scope>
</reference>
<protein>
    <submittedName>
        <fullName evidence="1">Uncharacterized protein</fullName>
    </submittedName>
</protein>
<evidence type="ECO:0000313" key="1">
    <source>
        <dbReference type="EMBL" id="CAG7720680.1"/>
    </source>
</evidence>
<dbReference type="Proteomes" id="UP000708208">
    <property type="component" value="Unassembled WGS sequence"/>
</dbReference>
<gene>
    <name evidence="1" type="ORF">AFUS01_LOCUS9946</name>
</gene>
<name>A0A8J2JNA4_9HEXA</name>
<evidence type="ECO:0000313" key="2">
    <source>
        <dbReference type="Proteomes" id="UP000708208"/>
    </source>
</evidence>
<keyword evidence="2" id="KW-1185">Reference proteome</keyword>
<dbReference type="OrthoDB" id="6497284at2759"/>
<feature type="non-terminal residue" evidence="1">
    <location>
        <position position="1"/>
    </location>
</feature>